<keyword evidence="1" id="KW-1133">Transmembrane helix</keyword>
<sequence length="100" mass="12142">MRPSSNEQYKICFSRFLVYFSSSLIIFLLSVVIFSIIFKLHLPTFYIYLLLSIFLYRKLPKQIKTRLLDKWYISITHLLAWPFSYSILLIKLRHHLLIKK</sequence>
<name>A0A9Q5VEJ3_PISSA</name>
<organism evidence="2 3">
    <name type="scientific">Piscirickettsia salmonis</name>
    <dbReference type="NCBI Taxonomy" id="1238"/>
    <lineage>
        <taxon>Bacteria</taxon>
        <taxon>Pseudomonadati</taxon>
        <taxon>Pseudomonadota</taxon>
        <taxon>Gammaproteobacteria</taxon>
        <taxon>Thiotrichales</taxon>
        <taxon>Piscirickettsiaceae</taxon>
        <taxon>Piscirickettsia</taxon>
    </lineage>
</organism>
<reference evidence="2 3" key="1">
    <citation type="submission" date="2019-04" db="EMBL/GenBank/DDBJ databases">
        <title>Complete genome sequencing of Piscirickettsia salmonis strain Psal-009.</title>
        <authorList>
            <person name="Schober I."/>
            <person name="Bunk B."/>
            <person name="Sproer C."/>
            <person name="Carril G.P."/>
            <person name="Riedel T."/>
            <person name="Flores-Herrera P.A."/>
            <person name="Nourdin-Galindo G."/>
            <person name="Marshall S.H."/>
            <person name="Overmann J."/>
        </authorList>
    </citation>
    <scope>NUCLEOTIDE SEQUENCE [LARGE SCALE GENOMIC DNA]</scope>
    <source>
        <strain evidence="2 3">Psal-009</strain>
        <plasmid evidence="2 3">unnamed1</plasmid>
    </source>
</reference>
<feature type="transmembrane region" description="Helical" evidence="1">
    <location>
        <begin position="43"/>
        <end position="59"/>
    </location>
</feature>
<keyword evidence="3" id="KW-1185">Reference proteome</keyword>
<evidence type="ECO:0000313" key="2">
    <source>
        <dbReference type="EMBL" id="QGO07646.1"/>
    </source>
</evidence>
<keyword evidence="1" id="KW-0812">Transmembrane</keyword>
<dbReference type="EMBL" id="CP038909">
    <property type="protein sequence ID" value="QGO07646.1"/>
    <property type="molecule type" value="Genomic_DNA"/>
</dbReference>
<feature type="transmembrane region" description="Helical" evidence="1">
    <location>
        <begin position="71"/>
        <end position="90"/>
    </location>
</feature>
<feature type="transmembrane region" description="Helical" evidence="1">
    <location>
        <begin position="12"/>
        <end position="37"/>
    </location>
</feature>
<keyword evidence="2" id="KW-0614">Plasmid</keyword>
<keyword evidence="1" id="KW-0472">Membrane</keyword>
<protein>
    <submittedName>
        <fullName evidence="2">Uncharacterized protein</fullName>
    </submittedName>
</protein>
<evidence type="ECO:0000256" key="1">
    <source>
        <dbReference type="SAM" id="Phobius"/>
    </source>
</evidence>
<evidence type="ECO:0000313" key="3">
    <source>
        <dbReference type="Proteomes" id="UP000422232"/>
    </source>
</evidence>
<gene>
    <name evidence="2" type="ORF">Psal009_03605</name>
</gene>
<proteinExistence type="predicted"/>
<accession>A0A9Q5VEJ3</accession>
<geneLocation type="plasmid" evidence="2 3">
    <name>unnamed1</name>
</geneLocation>
<dbReference type="AlphaFoldDB" id="A0A9Q5VEJ3"/>
<dbReference type="Proteomes" id="UP000422232">
    <property type="component" value="Plasmid unnamed1"/>
</dbReference>